<proteinExistence type="inferred from homology"/>
<dbReference type="PANTHER" id="PTHR43976">
    <property type="entry name" value="SHORT CHAIN DEHYDROGENASE"/>
    <property type="match status" value="1"/>
</dbReference>
<keyword evidence="2" id="KW-0560">Oxidoreductase</keyword>
<dbReference type="SUPFAM" id="SSF51735">
    <property type="entry name" value="NAD(P)-binding Rossmann-fold domains"/>
    <property type="match status" value="1"/>
</dbReference>
<comment type="similarity">
    <text evidence="1 3">Belongs to the short-chain dehydrogenases/reductases (SDR) family.</text>
</comment>
<gene>
    <name evidence="5" type="ORF">J4E00_21185</name>
</gene>
<dbReference type="NCBIfam" id="NF006114">
    <property type="entry name" value="PRK08263.1"/>
    <property type="match status" value="1"/>
</dbReference>
<dbReference type="PRINTS" id="PR00081">
    <property type="entry name" value="GDHRDH"/>
</dbReference>
<keyword evidence="6" id="KW-1185">Reference proteome</keyword>
<comment type="caution">
    <text evidence="5">The sequence shown here is derived from an EMBL/GenBank/DDBJ whole genome shotgun (WGS) entry which is preliminary data.</text>
</comment>
<protein>
    <submittedName>
        <fullName evidence="5">SDR family oxidoreductase</fullName>
    </submittedName>
</protein>
<dbReference type="PRINTS" id="PR00080">
    <property type="entry name" value="SDRFAMILY"/>
</dbReference>
<name>A0ABS3QK23_9BACT</name>
<dbReference type="Proteomes" id="UP000664369">
    <property type="component" value="Unassembled WGS sequence"/>
</dbReference>
<dbReference type="InterPro" id="IPR051911">
    <property type="entry name" value="SDR_oxidoreductase"/>
</dbReference>
<evidence type="ECO:0000256" key="2">
    <source>
        <dbReference type="ARBA" id="ARBA00023002"/>
    </source>
</evidence>
<dbReference type="Gene3D" id="3.40.50.720">
    <property type="entry name" value="NAD(P)-binding Rossmann-like Domain"/>
    <property type="match status" value="1"/>
</dbReference>
<accession>A0ABS3QK23</accession>
<dbReference type="InterPro" id="IPR036291">
    <property type="entry name" value="NAD(P)-bd_dom_sf"/>
</dbReference>
<feature type="domain" description="Ketoreductase" evidence="4">
    <location>
        <begin position="3"/>
        <end position="179"/>
    </location>
</feature>
<dbReference type="EMBL" id="JAGETZ010000012">
    <property type="protein sequence ID" value="MBO2011594.1"/>
    <property type="molecule type" value="Genomic_DNA"/>
</dbReference>
<evidence type="ECO:0000256" key="3">
    <source>
        <dbReference type="RuleBase" id="RU000363"/>
    </source>
</evidence>
<sequence length="273" mass="29755">MSKILFITGTSKGFGRIWAEAALEQGHQVVATARDINTLTELTSRYGAAVLPLALDVTNREACTAAVNQAHAHFGRLDVLISNAGYGQFGYIEEISEDEARQQLETNVFGSLWCIQAVLPIMRAQQQGHIIQVSSIGGILTFPGLGIYHASKWAMEGLCDSLSQEVTPFNIHVTLVEPGGYSTDWGTTSAAHSQPNPAYAPQREAMQKQWANSAAYLGKPEATAEAILQLLVAETPPLRLLLGAMPLRLIEPAYQQRLTTWKEWQPVAEKAQG</sequence>
<dbReference type="Pfam" id="PF00106">
    <property type="entry name" value="adh_short"/>
    <property type="match status" value="1"/>
</dbReference>
<dbReference type="InterPro" id="IPR002347">
    <property type="entry name" value="SDR_fam"/>
</dbReference>
<evidence type="ECO:0000313" key="6">
    <source>
        <dbReference type="Proteomes" id="UP000664369"/>
    </source>
</evidence>
<reference evidence="5 6" key="1">
    <citation type="submission" date="2021-03" db="EMBL/GenBank/DDBJ databases">
        <authorList>
            <person name="Kim M.K."/>
        </authorList>
    </citation>
    <scope>NUCLEOTIDE SEQUENCE [LARGE SCALE GENOMIC DNA]</scope>
    <source>
        <strain evidence="5 6">BT442</strain>
    </source>
</reference>
<dbReference type="CDD" id="cd05374">
    <property type="entry name" value="17beta-HSD-like_SDR_c"/>
    <property type="match status" value="1"/>
</dbReference>
<dbReference type="InterPro" id="IPR057326">
    <property type="entry name" value="KR_dom"/>
</dbReference>
<dbReference type="RefSeq" id="WP_208177288.1">
    <property type="nucleotide sequence ID" value="NZ_JAGETZ010000012.1"/>
</dbReference>
<evidence type="ECO:0000259" key="4">
    <source>
        <dbReference type="SMART" id="SM00822"/>
    </source>
</evidence>
<evidence type="ECO:0000313" key="5">
    <source>
        <dbReference type="EMBL" id="MBO2011594.1"/>
    </source>
</evidence>
<organism evidence="5 6">
    <name type="scientific">Hymenobacter negativus</name>
    <dbReference type="NCBI Taxonomy" id="2795026"/>
    <lineage>
        <taxon>Bacteria</taxon>
        <taxon>Pseudomonadati</taxon>
        <taxon>Bacteroidota</taxon>
        <taxon>Cytophagia</taxon>
        <taxon>Cytophagales</taxon>
        <taxon>Hymenobacteraceae</taxon>
        <taxon>Hymenobacter</taxon>
    </lineage>
</organism>
<dbReference type="SMART" id="SM00822">
    <property type="entry name" value="PKS_KR"/>
    <property type="match status" value="1"/>
</dbReference>
<evidence type="ECO:0000256" key="1">
    <source>
        <dbReference type="ARBA" id="ARBA00006484"/>
    </source>
</evidence>
<dbReference type="PANTHER" id="PTHR43976:SF16">
    <property type="entry name" value="SHORT-CHAIN DEHYDROGENASE_REDUCTASE FAMILY PROTEIN"/>
    <property type="match status" value="1"/>
</dbReference>